<dbReference type="Proteomes" id="UP000701702">
    <property type="component" value="Unassembled WGS sequence"/>
</dbReference>
<name>A0ABN7YBJ4_9BURK</name>
<proteinExistence type="predicted"/>
<comment type="caution">
    <text evidence="1">The sequence shown here is derived from an EMBL/GenBank/DDBJ whole genome shotgun (WGS) entry which is preliminary data.</text>
</comment>
<evidence type="ECO:0000313" key="2">
    <source>
        <dbReference type="Proteomes" id="UP000701702"/>
    </source>
</evidence>
<dbReference type="RefSeq" id="WP_224001262.1">
    <property type="nucleotide sequence ID" value="NZ_CAJZAF010000007.1"/>
</dbReference>
<dbReference type="EMBL" id="CAJZAF010000007">
    <property type="protein sequence ID" value="CAG9169811.1"/>
    <property type="molecule type" value="Genomic_DNA"/>
</dbReference>
<reference evidence="1 2" key="1">
    <citation type="submission" date="2021-08" db="EMBL/GenBank/DDBJ databases">
        <authorList>
            <person name="Peeters C."/>
        </authorList>
    </citation>
    <scope>NUCLEOTIDE SEQUENCE [LARGE SCALE GENOMIC DNA]</scope>
    <source>
        <strain evidence="1 2">LMG 23994</strain>
    </source>
</reference>
<keyword evidence="2" id="KW-1185">Reference proteome</keyword>
<evidence type="ECO:0000313" key="1">
    <source>
        <dbReference type="EMBL" id="CAG9169811.1"/>
    </source>
</evidence>
<gene>
    <name evidence="1" type="ORF">LMG23994_01675</name>
</gene>
<protein>
    <recommendedName>
        <fullName evidence="3">Cysteine dioxygenase type I</fullName>
    </recommendedName>
</protein>
<accession>A0ABN7YBJ4</accession>
<organism evidence="1 2">
    <name type="scientific">Cupriavidus pinatubonensis</name>
    <dbReference type="NCBI Taxonomy" id="248026"/>
    <lineage>
        <taxon>Bacteria</taxon>
        <taxon>Pseudomonadati</taxon>
        <taxon>Pseudomonadota</taxon>
        <taxon>Betaproteobacteria</taxon>
        <taxon>Burkholderiales</taxon>
        <taxon>Burkholderiaceae</taxon>
        <taxon>Cupriavidus</taxon>
    </lineage>
</organism>
<evidence type="ECO:0008006" key="3">
    <source>
        <dbReference type="Google" id="ProtNLM"/>
    </source>
</evidence>
<sequence>MFDRLWNYAARLLQRHPKLIERLIARAQRTPYFPLEGYMNRWWILPPPVSRGKRGFWRVGNQLRRLLPFSIRIHQISRADHERHLHNHPWTFRTIILTGWYSEEYLTAPGDLANRVVWAGESYKRRVGEFHRINAVPPKGVYTLVFHRNKSTWWGFLVDGVCVYWRTYFYGEPMPERLEER</sequence>